<sequence>MKPTSILKGGGEDLEAEEVSIEVAGVDGAREEVGVSGGILEAATGEVFVVGLTTIVADVGEVVDVGKAVEDLGGTMVSVAEEILTIGIAVSFQVHIHKLKK</sequence>
<name>A0A1Y1NC09_PHOPY</name>
<protein>
    <submittedName>
        <fullName evidence="1">Uncharacterized protein</fullName>
    </submittedName>
</protein>
<dbReference type="AlphaFoldDB" id="A0A1Y1NC09"/>
<accession>A0A1Y1NC09</accession>
<dbReference type="EMBL" id="GEZM01007002">
    <property type="protein sequence ID" value="JAV95486.1"/>
    <property type="molecule type" value="Transcribed_RNA"/>
</dbReference>
<organism evidence="1">
    <name type="scientific">Photinus pyralis</name>
    <name type="common">Common eastern firefly</name>
    <name type="synonym">Lampyris pyralis</name>
    <dbReference type="NCBI Taxonomy" id="7054"/>
    <lineage>
        <taxon>Eukaryota</taxon>
        <taxon>Metazoa</taxon>
        <taxon>Ecdysozoa</taxon>
        <taxon>Arthropoda</taxon>
        <taxon>Hexapoda</taxon>
        <taxon>Insecta</taxon>
        <taxon>Pterygota</taxon>
        <taxon>Neoptera</taxon>
        <taxon>Endopterygota</taxon>
        <taxon>Coleoptera</taxon>
        <taxon>Polyphaga</taxon>
        <taxon>Elateriformia</taxon>
        <taxon>Elateroidea</taxon>
        <taxon>Lampyridae</taxon>
        <taxon>Lampyrinae</taxon>
        <taxon>Photinus</taxon>
    </lineage>
</organism>
<evidence type="ECO:0000313" key="1">
    <source>
        <dbReference type="EMBL" id="JAV95484.1"/>
    </source>
</evidence>
<proteinExistence type="predicted"/>
<dbReference type="EMBL" id="GEZM01007003">
    <property type="protein sequence ID" value="JAV95484.1"/>
    <property type="molecule type" value="Transcribed_RNA"/>
</dbReference>
<reference evidence="1" key="1">
    <citation type="journal article" date="2016" name="Sci. Rep.">
        <title>Molecular characterization of firefly nuptial gifts: a multi-omics approach sheds light on postcopulatory sexual selection.</title>
        <authorList>
            <person name="Al-Wathiqui N."/>
            <person name="Fallon T.R."/>
            <person name="South A."/>
            <person name="Weng J.K."/>
            <person name="Lewis S.M."/>
        </authorList>
    </citation>
    <scope>NUCLEOTIDE SEQUENCE</scope>
</reference>